<dbReference type="Proteomes" id="UP000003843">
    <property type="component" value="Unassembled WGS sequence"/>
</dbReference>
<protein>
    <submittedName>
        <fullName evidence="1">Uncharacterized protein</fullName>
    </submittedName>
</protein>
<organism evidence="1 2">
    <name type="scientific">Neisseria lactamica ATCC 23970</name>
    <dbReference type="NCBI Taxonomy" id="546265"/>
    <lineage>
        <taxon>Bacteria</taxon>
        <taxon>Pseudomonadati</taxon>
        <taxon>Pseudomonadota</taxon>
        <taxon>Betaproteobacteria</taxon>
        <taxon>Neisseriales</taxon>
        <taxon>Neisseriaceae</taxon>
        <taxon>Neisseria</taxon>
    </lineage>
</organism>
<dbReference type="EMBL" id="ACEQ02000006">
    <property type="protein sequence ID" value="EEZ76303.1"/>
    <property type="molecule type" value="Genomic_DNA"/>
</dbReference>
<sequence length="49" mass="5652">MVYRLFVDGRPPETTKPPVGFGCKPVQTAFYISAANPFDKERLFYRKLV</sequence>
<dbReference type="AlphaFoldDB" id="D0W7X5"/>
<name>D0W7X5_NEILA</name>
<comment type="caution">
    <text evidence="1">The sequence shown here is derived from an EMBL/GenBank/DDBJ whole genome shotgun (WGS) entry which is preliminary data.</text>
</comment>
<proteinExistence type="predicted"/>
<accession>D0W7X5</accession>
<gene>
    <name evidence="1" type="ORF">NEILACOT_03626</name>
</gene>
<evidence type="ECO:0000313" key="2">
    <source>
        <dbReference type="Proteomes" id="UP000003843"/>
    </source>
</evidence>
<evidence type="ECO:0000313" key="1">
    <source>
        <dbReference type="EMBL" id="EEZ76303.1"/>
    </source>
</evidence>
<reference evidence="1 2" key="1">
    <citation type="submission" date="2009-10" db="EMBL/GenBank/DDBJ databases">
        <authorList>
            <person name="Weinstock G."/>
            <person name="Sodergren E."/>
            <person name="Clifton S."/>
            <person name="Fulton L."/>
            <person name="Fulton B."/>
            <person name="Courtney L."/>
            <person name="Fronick C."/>
            <person name="Harrison M."/>
            <person name="Strong C."/>
            <person name="Farmer C."/>
            <person name="Delahaunty K."/>
            <person name="Markovic C."/>
            <person name="Hall O."/>
            <person name="Minx P."/>
            <person name="Tomlinson C."/>
            <person name="Mitreva M."/>
            <person name="Nelson J."/>
            <person name="Hou S."/>
            <person name="Wollam A."/>
            <person name="Pepin K.H."/>
            <person name="Johnson M."/>
            <person name="Bhonagiri V."/>
            <person name="Nash W.E."/>
            <person name="Warren W."/>
            <person name="Chinwalla A."/>
            <person name="Mardis E.R."/>
            <person name="Wilson R.K."/>
        </authorList>
    </citation>
    <scope>NUCLEOTIDE SEQUENCE [LARGE SCALE GENOMIC DNA]</scope>
    <source>
        <strain evidence="1 2">ATCC 23970</strain>
    </source>
</reference>